<dbReference type="EMBL" id="HBEM01029040">
    <property type="protein sequence ID" value="CAD8460864.1"/>
    <property type="molecule type" value="Transcribed_RNA"/>
</dbReference>
<gene>
    <name evidence="2" type="ORF">LAMO00422_LOCUS19822</name>
</gene>
<accession>A0A7S0DPJ2</accession>
<reference evidence="2" key="1">
    <citation type="submission" date="2021-01" db="EMBL/GenBank/DDBJ databases">
        <authorList>
            <person name="Corre E."/>
            <person name="Pelletier E."/>
            <person name="Niang G."/>
            <person name="Scheremetjew M."/>
            <person name="Finn R."/>
            <person name="Kale V."/>
            <person name="Holt S."/>
            <person name="Cochrane G."/>
            <person name="Meng A."/>
            <person name="Brown T."/>
            <person name="Cohen L."/>
        </authorList>
    </citation>
    <scope>NUCLEOTIDE SEQUENCE</scope>
    <source>
        <strain evidence="2">CCMP2058</strain>
    </source>
</reference>
<evidence type="ECO:0000313" key="2">
    <source>
        <dbReference type="EMBL" id="CAD8460864.1"/>
    </source>
</evidence>
<feature type="compositionally biased region" description="Basic residues" evidence="1">
    <location>
        <begin position="1"/>
        <end position="16"/>
    </location>
</feature>
<sequence>MNNHGGRRKGAGRKSKAQVARRISEEATMGCTLREMLSKGAERERRLKSLPENIEFVRGALTSSLGHLREGMELDVFEKIKISLLIVLGVPKRVATACVEQGDAFDWHVITPSSCGHSKPMVVPPKPHRISPFALGDIPDVFKRKIEGDPFSPRSIFLEPEQSDVPQEEEHPRQPDVVLDPSDQSRNIMKLYLTAIVQKLQIAMNGTQHKNNRKLLNSLEANPMRKYTMSGANMLNAVQKGRYWIEPPDPTRYRVFDPRLWFISWVYLWLPGYNSLFRIECPNQHCRRKAACDIF</sequence>
<dbReference type="AlphaFoldDB" id="A0A7S0DPJ2"/>
<evidence type="ECO:0000256" key="1">
    <source>
        <dbReference type="SAM" id="MobiDB-lite"/>
    </source>
</evidence>
<organism evidence="2">
    <name type="scientific">Amorphochlora amoebiformis</name>
    <dbReference type="NCBI Taxonomy" id="1561963"/>
    <lineage>
        <taxon>Eukaryota</taxon>
        <taxon>Sar</taxon>
        <taxon>Rhizaria</taxon>
        <taxon>Cercozoa</taxon>
        <taxon>Chlorarachniophyceae</taxon>
        <taxon>Amorphochlora</taxon>
    </lineage>
</organism>
<proteinExistence type="predicted"/>
<feature type="region of interest" description="Disordered" evidence="1">
    <location>
        <begin position="152"/>
        <end position="180"/>
    </location>
</feature>
<protein>
    <submittedName>
        <fullName evidence="2">Uncharacterized protein</fullName>
    </submittedName>
</protein>
<name>A0A7S0DPJ2_9EUKA</name>
<feature type="region of interest" description="Disordered" evidence="1">
    <location>
        <begin position="1"/>
        <end position="22"/>
    </location>
</feature>